<name>A0A8J3BTN6_9FLAO</name>
<reference evidence="1" key="2">
    <citation type="submission" date="2020-09" db="EMBL/GenBank/DDBJ databases">
        <authorList>
            <person name="Sun Q."/>
            <person name="Ohkuma M."/>
        </authorList>
    </citation>
    <scope>NUCLEOTIDE SEQUENCE</scope>
    <source>
        <strain evidence="1">JCM 12862</strain>
    </source>
</reference>
<evidence type="ECO:0000313" key="1">
    <source>
        <dbReference type="EMBL" id="GGK35029.1"/>
    </source>
</evidence>
<protein>
    <submittedName>
        <fullName evidence="1">DUF493 domain-containing protein</fullName>
    </submittedName>
</protein>
<sequence>MIKKKCNQNSIFAPYKIIMSSNQNPEEFYEKLKGQLYETAAWPSEYLYKFIIKSDVHAIAKIEAMFNNIGAVIHTTESKNGKYTSISINVLMENPEAVIAKYKEVANNVEGVISL</sequence>
<reference evidence="1" key="1">
    <citation type="journal article" date="2014" name="Int. J. Syst. Evol. Microbiol.">
        <title>Complete genome sequence of Corynebacterium casei LMG S-19264T (=DSM 44701T), isolated from a smear-ripened cheese.</title>
        <authorList>
            <consortium name="US DOE Joint Genome Institute (JGI-PGF)"/>
            <person name="Walter F."/>
            <person name="Albersmeier A."/>
            <person name="Kalinowski J."/>
            <person name="Ruckert C."/>
        </authorList>
    </citation>
    <scope>NUCLEOTIDE SEQUENCE</scope>
    <source>
        <strain evidence="1">JCM 12862</strain>
    </source>
</reference>
<evidence type="ECO:0000313" key="2">
    <source>
        <dbReference type="Proteomes" id="UP000612329"/>
    </source>
</evidence>
<organism evidence="1 2">
    <name type="scientific">Yeosuana aromativorans</name>
    <dbReference type="NCBI Taxonomy" id="288019"/>
    <lineage>
        <taxon>Bacteria</taxon>
        <taxon>Pseudomonadati</taxon>
        <taxon>Bacteroidota</taxon>
        <taxon>Flavobacteriia</taxon>
        <taxon>Flavobacteriales</taxon>
        <taxon>Flavobacteriaceae</taxon>
        <taxon>Yeosuana</taxon>
    </lineage>
</organism>
<keyword evidence="2" id="KW-1185">Reference proteome</keyword>
<comment type="caution">
    <text evidence="1">The sequence shown here is derived from an EMBL/GenBank/DDBJ whole genome shotgun (WGS) entry which is preliminary data.</text>
</comment>
<proteinExistence type="predicted"/>
<dbReference type="InterPro" id="IPR007454">
    <property type="entry name" value="UPF0250_YbeD-like"/>
</dbReference>
<gene>
    <name evidence="1" type="ORF">GCM10007962_31870</name>
</gene>
<dbReference type="Pfam" id="PF04359">
    <property type="entry name" value="DUF493"/>
    <property type="match status" value="1"/>
</dbReference>
<dbReference type="AlphaFoldDB" id="A0A8J3BTN6"/>
<dbReference type="Gene3D" id="3.30.70.260">
    <property type="match status" value="1"/>
</dbReference>
<dbReference type="EMBL" id="BMNR01000012">
    <property type="protein sequence ID" value="GGK35029.1"/>
    <property type="molecule type" value="Genomic_DNA"/>
</dbReference>
<dbReference type="SUPFAM" id="SSF117991">
    <property type="entry name" value="YbeD/HP0495-like"/>
    <property type="match status" value="1"/>
</dbReference>
<dbReference type="InterPro" id="IPR027471">
    <property type="entry name" value="YbeD-like_sf"/>
</dbReference>
<accession>A0A8J3BTN6</accession>
<dbReference type="Proteomes" id="UP000612329">
    <property type="component" value="Unassembled WGS sequence"/>
</dbReference>